<evidence type="ECO:0000259" key="1">
    <source>
        <dbReference type="Pfam" id="PF01458"/>
    </source>
</evidence>
<name>A0A0A0I8Z1_CLONO</name>
<dbReference type="EMBL" id="JENJ01000005">
    <property type="protein sequence ID" value="KGM97949.1"/>
    <property type="molecule type" value="Genomic_DNA"/>
</dbReference>
<dbReference type="GO" id="GO:0016226">
    <property type="term" value="P:iron-sulfur cluster assembly"/>
    <property type="evidence" value="ECO:0007669"/>
    <property type="project" value="InterPro"/>
</dbReference>
<feature type="domain" description="SUF system FeS cluster assembly SufBD core" evidence="1">
    <location>
        <begin position="84"/>
        <end position="304"/>
    </location>
</feature>
<dbReference type="InterPro" id="IPR055346">
    <property type="entry name" value="Fe-S_cluster_assembly_SufBD"/>
</dbReference>
<accession>A0A0A0I8Z1</accession>
<reference evidence="2 3" key="1">
    <citation type="submission" date="2014-01" db="EMBL/GenBank/DDBJ databases">
        <title>Plasmidome dynamics in the species complex Clostridium novyi sensu lato converts strains of independent lineages into distinctly different pathogens.</title>
        <authorList>
            <person name="Skarin H."/>
            <person name="Segerman B."/>
        </authorList>
    </citation>
    <scope>NUCLEOTIDE SEQUENCE [LARGE SCALE GENOMIC DNA]</scope>
    <source>
        <strain evidence="2 3">4552</strain>
    </source>
</reference>
<dbReference type="PANTHER" id="PTHR30508:SF6">
    <property type="entry name" value="UPF0051 PROTEIN MJ0034"/>
    <property type="match status" value="1"/>
</dbReference>
<dbReference type="RefSeq" id="WP_039252597.1">
    <property type="nucleotide sequence ID" value="NZ_JENJ01000005.1"/>
</dbReference>
<dbReference type="SUPFAM" id="SSF101960">
    <property type="entry name" value="Stabilizer of iron transporter SufD"/>
    <property type="match status" value="1"/>
</dbReference>
<evidence type="ECO:0000313" key="2">
    <source>
        <dbReference type="EMBL" id="KGM97949.1"/>
    </source>
</evidence>
<dbReference type="AlphaFoldDB" id="A0A0A0I8Z1"/>
<evidence type="ECO:0000313" key="3">
    <source>
        <dbReference type="Proteomes" id="UP000030012"/>
    </source>
</evidence>
<dbReference type="Proteomes" id="UP000030012">
    <property type="component" value="Unassembled WGS sequence"/>
</dbReference>
<dbReference type="Pfam" id="PF01458">
    <property type="entry name" value="SUFBD_core"/>
    <property type="match status" value="1"/>
</dbReference>
<comment type="caution">
    <text evidence="2">The sequence shown here is derived from an EMBL/GenBank/DDBJ whole genome shotgun (WGS) entry which is preliminary data.</text>
</comment>
<dbReference type="InterPro" id="IPR037284">
    <property type="entry name" value="SUF_FeS_clus_asmbl_SufBD_sf"/>
</dbReference>
<dbReference type="OrthoDB" id="9782689at2"/>
<organism evidence="2 3">
    <name type="scientific">Clostridium novyi A str. 4552</name>
    <dbReference type="NCBI Taxonomy" id="1444289"/>
    <lineage>
        <taxon>Bacteria</taxon>
        <taxon>Bacillati</taxon>
        <taxon>Bacillota</taxon>
        <taxon>Clostridia</taxon>
        <taxon>Eubacteriales</taxon>
        <taxon>Clostridiaceae</taxon>
        <taxon>Clostridium</taxon>
    </lineage>
</organism>
<dbReference type="PANTHER" id="PTHR30508">
    <property type="entry name" value="FES CLUSTER ASSEMBLY PROTEIN SUF"/>
    <property type="match status" value="1"/>
</dbReference>
<gene>
    <name evidence="2" type="ORF">Z968_01935</name>
</gene>
<dbReference type="InterPro" id="IPR000825">
    <property type="entry name" value="SUF_FeS_clus_asmbl_SufBD_core"/>
</dbReference>
<proteinExistence type="predicted"/>
<protein>
    <submittedName>
        <fullName evidence="2">ABC transporter permease</fullName>
    </submittedName>
</protein>
<sequence>MSESIQEKILSKIDDTTDLYKGAHNIRSNGESVSRNTTMNISIKTKKEKSGLDVTVAPNTKNQSVHVPVIVTDVNATDKVYNTFNVGDNCDISIVAGCGIHNCTAQTTEHEGVHDVHVGKSCHVKYIEKHYAESDGKSQKVFNTTTVIEVGEDSTFEMDLVQIKGVDNSKKELTINLHKNSHLIVTERIFTDEDQVANSKVNINLKGEDSSAQIVSRSVAKDNSRQTFYFMMNGENKSRGHIECDSIIMGNARVTSIPALDARCEDAELIHEAAIGKIASEQLMKLMSLGLTEKEAEETILKGFLK</sequence>